<keyword evidence="6 7" id="KW-0472">Membrane</keyword>
<evidence type="ECO:0000256" key="2">
    <source>
        <dbReference type="ARBA" id="ARBA00009436"/>
    </source>
</evidence>
<sequence>MVLPNLNEIKQGEYTRFHYPCHTGRPCFCVKNKYSYQISSFYINPIDSESKTSGLLTIDLIKRSVVPTSSWEDKDDFLDIVFWIRQVFSIATGLLFGLLPVKGLAAIVLFAIINFTLVYLYLAYFHRIEEDEFGPFADILKEGLMTAFASFMIVWIIVYDHFHSVH</sequence>
<comment type="similarity">
    <text evidence="2">Belongs to the EMC6 family.</text>
</comment>
<evidence type="ECO:0000313" key="8">
    <source>
        <dbReference type="EMBL" id="KAL3315862.1"/>
    </source>
</evidence>
<evidence type="ECO:0000256" key="1">
    <source>
        <dbReference type="ARBA" id="ARBA00004477"/>
    </source>
</evidence>
<reference evidence="8 9" key="1">
    <citation type="submission" date="2024-11" db="EMBL/GenBank/DDBJ databases">
        <title>Adaptive evolution of stress response genes in parasites aligns with host niche diversity.</title>
        <authorList>
            <person name="Hahn C."/>
            <person name="Resl P."/>
        </authorList>
    </citation>
    <scope>NUCLEOTIDE SEQUENCE [LARGE SCALE GENOMIC DNA]</scope>
    <source>
        <strain evidence="8">EGGRZ-B1_66</strain>
        <tissue evidence="8">Body</tissue>
    </source>
</reference>
<feature type="transmembrane region" description="Helical" evidence="7">
    <location>
        <begin position="80"/>
        <end position="99"/>
    </location>
</feature>
<dbReference type="AlphaFoldDB" id="A0ABD2Q9F0"/>
<evidence type="ECO:0000256" key="5">
    <source>
        <dbReference type="ARBA" id="ARBA00022989"/>
    </source>
</evidence>
<dbReference type="Pfam" id="PF07019">
    <property type="entry name" value="EMC6"/>
    <property type="match status" value="1"/>
</dbReference>
<keyword evidence="4" id="KW-0256">Endoplasmic reticulum</keyword>
<proteinExistence type="inferred from homology"/>
<name>A0ABD2Q9F0_9PLAT</name>
<evidence type="ECO:0000256" key="4">
    <source>
        <dbReference type="ARBA" id="ARBA00022824"/>
    </source>
</evidence>
<dbReference type="InterPro" id="IPR010742">
    <property type="entry name" value="RCAF1"/>
</dbReference>
<comment type="subcellular location">
    <subcellularLocation>
        <location evidence="1">Endoplasmic reticulum membrane</location>
        <topology evidence="1">Multi-pass membrane protein</topology>
    </subcellularLocation>
</comment>
<comment type="caution">
    <text evidence="8">The sequence shown here is derived from an EMBL/GenBank/DDBJ whole genome shotgun (WGS) entry which is preliminary data.</text>
</comment>
<accession>A0ABD2Q9F0</accession>
<dbReference type="Proteomes" id="UP001626550">
    <property type="component" value="Unassembled WGS sequence"/>
</dbReference>
<evidence type="ECO:0000256" key="6">
    <source>
        <dbReference type="ARBA" id="ARBA00023136"/>
    </source>
</evidence>
<keyword evidence="3 7" id="KW-0812">Transmembrane</keyword>
<dbReference type="GO" id="GO:0005789">
    <property type="term" value="C:endoplasmic reticulum membrane"/>
    <property type="evidence" value="ECO:0007669"/>
    <property type="project" value="UniProtKB-SubCell"/>
</dbReference>
<dbReference type="InterPro" id="IPR029008">
    <property type="entry name" value="EMC6-like"/>
</dbReference>
<gene>
    <name evidence="8" type="ORF">Ciccas_005500</name>
</gene>
<organism evidence="8 9">
    <name type="scientific">Cichlidogyrus casuarinus</name>
    <dbReference type="NCBI Taxonomy" id="1844966"/>
    <lineage>
        <taxon>Eukaryota</taxon>
        <taxon>Metazoa</taxon>
        <taxon>Spiralia</taxon>
        <taxon>Lophotrochozoa</taxon>
        <taxon>Platyhelminthes</taxon>
        <taxon>Monogenea</taxon>
        <taxon>Monopisthocotylea</taxon>
        <taxon>Dactylogyridea</taxon>
        <taxon>Ancyrocephalidae</taxon>
        <taxon>Cichlidogyrus</taxon>
    </lineage>
</organism>
<keyword evidence="9" id="KW-1185">Reference proteome</keyword>
<feature type="transmembrane region" description="Helical" evidence="7">
    <location>
        <begin position="144"/>
        <end position="162"/>
    </location>
</feature>
<evidence type="ECO:0000256" key="3">
    <source>
        <dbReference type="ARBA" id="ARBA00022692"/>
    </source>
</evidence>
<evidence type="ECO:0000256" key="7">
    <source>
        <dbReference type="SAM" id="Phobius"/>
    </source>
</evidence>
<evidence type="ECO:0000313" key="9">
    <source>
        <dbReference type="Proteomes" id="UP001626550"/>
    </source>
</evidence>
<dbReference type="PANTHER" id="PTHR12906">
    <property type="entry name" value="PROTEIN C20ORF24 RAB5-INTERACTING PROTEIN"/>
    <property type="match status" value="1"/>
</dbReference>
<dbReference type="PANTHER" id="PTHR12906:SF0">
    <property type="entry name" value="GEL COMPLEX SUBUNIT OPTI"/>
    <property type="match status" value="1"/>
</dbReference>
<dbReference type="EMBL" id="JBJKFK010000650">
    <property type="protein sequence ID" value="KAL3315862.1"/>
    <property type="molecule type" value="Genomic_DNA"/>
</dbReference>
<keyword evidence="5 7" id="KW-1133">Transmembrane helix</keyword>
<feature type="transmembrane region" description="Helical" evidence="7">
    <location>
        <begin position="104"/>
        <end position="124"/>
    </location>
</feature>
<evidence type="ECO:0008006" key="10">
    <source>
        <dbReference type="Google" id="ProtNLM"/>
    </source>
</evidence>
<protein>
    <recommendedName>
        <fullName evidence="10">Rab5-interacting protein</fullName>
    </recommendedName>
</protein>